<dbReference type="Proteomes" id="UP000236728">
    <property type="component" value="Unassembled WGS sequence"/>
</dbReference>
<feature type="chain" id="PRO_5009294322" evidence="1">
    <location>
        <begin position="23"/>
        <end position="312"/>
    </location>
</feature>
<accession>A0A1H6C116</accession>
<keyword evidence="1" id="KW-0732">Signal</keyword>
<dbReference type="EMBL" id="FNVA01000008">
    <property type="protein sequence ID" value="SEG66638.1"/>
    <property type="molecule type" value="Genomic_DNA"/>
</dbReference>
<proteinExistence type="predicted"/>
<organism evidence="2 3">
    <name type="scientific">Bryocella elongata</name>
    <dbReference type="NCBI Taxonomy" id="863522"/>
    <lineage>
        <taxon>Bacteria</taxon>
        <taxon>Pseudomonadati</taxon>
        <taxon>Acidobacteriota</taxon>
        <taxon>Terriglobia</taxon>
        <taxon>Terriglobales</taxon>
        <taxon>Acidobacteriaceae</taxon>
        <taxon>Bryocella</taxon>
    </lineage>
</organism>
<feature type="signal peptide" evidence="1">
    <location>
        <begin position="1"/>
        <end position="22"/>
    </location>
</feature>
<reference evidence="2 3" key="1">
    <citation type="submission" date="2016-10" db="EMBL/GenBank/DDBJ databases">
        <authorList>
            <person name="de Groot N.N."/>
        </authorList>
    </citation>
    <scope>NUCLEOTIDE SEQUENCE [LARGE SCALE GENOMIC DNA]</scope>
    <source>
        <strain evidence="2 3">DSM 22489</strain>
    </source>
</reference>
<evidence type="ECO:0000313" key="3">
    <source>
        <dbReference type="Proteomes" id="UP000236728"/>
    </source>
</evidence>
<dbReference type="AlphaFoldDB" id="A0A1H6C116"/>
<gene>
    <name evidence="2" type="ORF">SAMN05421819_4145</name>
</gene>
<keyword evidence="3" id="KW-1185">Reference proteome</keyword>
<evidence type="ECO:0000256" key="1">
    <source>
        <dbReference type="SAM" id="SignalP"/>
    </source>
</evidence>
<evidence type="ECO:0000313" key="2">
    <source>
        <dbReference type="EMBL" id="SEG66638.1"/>
    </source>
</evidence>
<sequence length="312" mass="33563">MIRRRTSVALLLALLSVGGASAQRHSDGMSPPTAPPRSQPILPISTGLGPLQFQQVDYGVPAPQALTRQLQADDDRTRAAALSAIGAPAQYLQRGHIPTPRALQLEFAPMGQNDDQDAILTAELDQHIVSAILVPADGLWRRVGTVIFPTASADATMLPSTFLRVARSVLQKGRYRAIFTAATSTPSGDGAENQGFMRVINNKAVVVMSFVSELRTCDTGHGKGHGGCDLTLRWVQPDLSEPVGQHTMLVSGLGKLSPQEAASPLSHAREFELTRLRSFVCQPFVFNDASQHYEPSAQPASCNLPRDDSRGR</sequence>
<protein>
    <submittedName>
        <fullName evidence="2">Uncharacterized protein</fullName>
    </submittedName>
</protein>
<name>A0A1H6C116_9BACT</name>